<feature type="active site" description="Proton donor/acceptor" evidence="9">
    <location>
        <position position="228"/>
    </location>
</feature>
<dbReference type="Gene3D" id="3.30.1380.10">
    <property type="match status" value="1"/>
</dbReference>
<dbReference type="GO" id="GO:0006508">
    <property type="term" value="P:proteolysis"/>
    <property type="evidence" value="ECO:0007669"/>
    <property type="project" value="UniProtKB-KW"/>
</dbReference>
<evidence type="ECO:0000256" key="5">
    <source>
        <dbReference type="ARBA" id="ARBA00022833"/>
    </source>
</evidence>
<comment type="caution">
    <text evidence="12">The sequence shown here is derived from an EMBL/GenBank/DDBJ whole genome shotgun (WGS) entry which is preliminary data.</text>
</comment>
<keyword evidence="5 9" id="KW-0862">Zinc</keyword>
<evidence type="ECO:0000256" key="3">
    <source>
        <dbReference type="ARBA" id="ARBA00022723"/>
    </source>
</evidence>
<dbReference type="RefSeq" id="WP_069623683.1">
    <property type="nucleotide sequence ID" value="NZ_LPWD01000166.1"/>
</dbReference>
<feature type="binding site" evidence="9">
    <location>
        <position position="231"/>
    </location>
    <ligand>
        <name>Zn(2+)</name>
        <dbReference type="ChEBI" id="CHEBI:29105"/>
        <note>catalytic</note>
    </ligand>
</feature>
<protein>
    <recommendedName>
        <fullName evidence="9 10">D-alanyl-D-alanine dipeptidase</fullName>
        <shortName evidence="9 10">D-Ala-D-Ala dipeptidase</shortName>
        <ecNumber evidence="9 10">3.4.13.22</ecNumber>
    </recommendedName>
</protein>
<dbReference type="Pfam" id="PF01427">
    <property type="entry name" value="Peptidase_M15"/>
    <property type="match status" value="2"/>
</dbReference>
<dbReference type="SUPFAM" id="SSF55166">
    <property type="entry name" value="Hedgehog/DD-peptidase"/>
    <property type="match status" value="1"/>
</dbReference>
<dbReference type="OrthoDB" id="9801430at2"/>
<dbReference type="PANTHER" id="PTHR43126">
    <property type="entry name" value="D-ALANYL-D-ALANINE DIPEPTIDASE"/>
    <property type="match status" value="1"/>
</dbReference>
<evidence type="ECO:0000256" key="8">
    <source>
        <dbReference type="ARBA" id="ARBA00023316"/>
    </source>
</evidence>
<evidence type="ECO:0000256" key="7">
    <source>
        <dbReference type="ARBA" id="ARBA00023049"/>
    </source>
</evidence>
<dbReference type="Proteomes" id="UP000095042">
    <property type="component" value="Unassembled WGS sequence"/>
</dbReference>
<dbReference type="EC" id="3.4.13.22" evidence="9 10"/>
<feature type="chain" id="PRO_5009139168" description="D-alanyl-D-alanine dipeptidase" evidence="11">
    <location>
        <begin position="27"/>
        <end position="257"/>
    </location>
</feature>
<evidence type="ECO:0000256" key="11">
    <source>
        <dbReference type="SAM" id="SignalP"/>
    </source>
</evidence>
<keyword evidence="11" id="KW-0732">Signal</keyword>
<evidence type="ECO:0000256" key="10">
    <source>
        <dbReference type="PIRNR" id="PIRNR026671"/>
    </source>
</evidence>
<feature type="binding site" evidence="9">
    <location>
        <position position="151"/>
    </location>
    <ligand>
        <name>Zn(2+)</name>
        <dbReference type="ChEBI" id="CHEBI:29105"/>
        <note>catalytic</note>
    </ligand>
</feature>
<dbReference type="CDD" id="cd14817">
    <property type="entry name" value="D-Ala-D-Ala_dipeptidase_VanX"/>
    <property type="match status" value="1"/>
</dbReference>
<keyword evidence="3 9" id="KW-0479">Metal-binding</keyword>
<evidence type="ECO:0000313" key="12">
    <source>
        <dbReference type="EMBL" id="ODS03119.1"/>
    </source>
</evidence>
<evidence type="ECO:0000256" key="2">
    <source>
        <dbReference type="ARBA" id="ARBA00022670"/>
    </source>
</evidence>
<proteinExistence type="inferred from homology"/>
<gene>
    <name evidence="9" type="primary">ddpX</name>
    <name evidence="12" type="ORF">AUC71_11460</name>
</gene>
<keyword evidence="4 9" id="KW-0378">Hydrolase</keyword>
<accession>A0A1E3WBD4</accession>
<comment type="catalytic activity">
    <reaction evidence="1 9 10">
        <text>D-alanyl-D-alanine + H2O = 2 D-alanine</text>
        <dbReference type="Rhea" id="RHEA:20661"/>
        <dbReference type="ChEBI" id="CHEBI:15377"/>
        <dbReference type="ChEBI" id="CHEBI:57416"/>
        <dbReference type="ChEBI" id="CHEBI:57822"/>
        <dbReference type="EC" id="3.4.13.22"/>
    </reaction>
</comment>
<feature type="signal peptide" evidence="11">
    <location>
        <begin position="1"/>
        <end position="26"/>
    </location>
</feature>
<dbReference type="HAMAP" id="MF_01924">
    <property type="entry name" value="A_A_dipeptidase"/>
    <property type="match status" value="1"/>
</dbReference>
<dbReference type="InterPro" id="IPR000755">
    <property type="entry name" value="A_A_dipeptidase"/>
</dbReference>
<evidence type="ECO:0000313" key="13">
    <source>
        <dbReference type="Proteomes" id="UP000095042"/>
    </source>
</evidence>
<keyword evidence="8 10" id="KW-0961">Cell wall biogenesis/degradation</keyword>
<dbReference type="GO" id="GO:0008270">
    <property type="term" value="F:zinc ion binding"/>
    <property type="evidence" value="ECO:0007669"/>
    <property type="project" value="UniProtKB-UniRule"/>
</dbReference>
<organism evidence="12 13">
    <name type="scientific">Methyloceanibacter marginalis</name>
    <dbReference type="NCBI Taxonomy" id="1774971"/>
    <lineage>
        <taxon>Bacteria</taxon>
        <taxon>Pseudomonadati</taxon>
        <taxon>Pseudomonadota</taxon>
        <taxon>Alphaproteobacteria</taxon>
        <taxon>Hyphomicrobiales</taxon>
        <taxon>Hyphomicrobiaceae</taxon>
        <taxon>Methyloceanibacter</taxon>
    </lineage>
</organism>
<sequence>MIGRRSAVLASLAACLALAFMAAAQGADSMPEDFVYLRDVDPSIQQDMRYAGPHNFTGAPVPGYGAPECVLVRQAAEALKKVQAALKPKKLSLRVYDCYRPTQAVDSFVAWAKEPTDPAAKAAWYPRLDKAALFPDYIATRSGHSRGATLDVTVTPIGAADPPPEGKSCIAPQDAHAPDGSLAMGTTFDCFDTKANTDTPGLTPIEIENRALLSAAMQAQGFANYPFEWWHYTHQPEPYPDTYFDFPIRPRPSGGSE</sequence>
<evidence type="ECO:0000256" key="1">
    <source>
        <dbReference type="ARBA" id="ARBA00001362"/>
    </source>
</evidence>
<dbReference type="AlphaFoldDB" id="A0A1E3WBD4"/>
<dbReference type="PIRSF" id="PIRSF026671">
    <property type="entry name" value="AA_dipeptidase"/>
    <property type="match status" value="1"/>
</dbReference>
<dbReference type="PANTHER" id="PTHR43126:SF1">
    <property type="entry name" value="D-ALANYL-D-ALANINE DIPEPTIDASE"/>
    <property type="match status" value="1"/>
</dbReference>
<dbReference type="EMBL" id="LPWD01000166">
    <property type="protein sequence ID" value="ODS03119.1"/>
    <property type="molecule type" value="Genomic_DNA"/>
</dbReference>
<comment type="cofactor">
    <cofactor evidence="9">
        <name>Zn(2+)</name>
        <dbReference type="ChEBI" id="CHEBI:29105"/>
    </cofactor>
    <text evidence="9">Binds 1 zinc ion per subunit.</text>
</comment>
<name>A0A1E3WBD4_9HYPH</name>
<dbReference type="InterPro" id="IPR009045">
    <property type="entry name" value="Zn_M74/Hedgehog-like"/>
</dbReference>
<evidence type="ECO:0000256" key="4">
    <source>
        <dbReference type="ARBA" id="ARBA00022801"/>
    </source>
</evidence>
<comment type="function">
    <text evidence="9 10">Catalyzes hydrolysis of the D-alanyl-D-alanine dipeptide.</text>
</comment>
<feature type="site" description="Transition state stabilizer" evidence="9">
    <location>
        <position position="100"/>
    </location>
</feature>
<feature type="binding site" evidence="9">
    <location>
        <position position="144"/>
    </location>
    <ligand>
        <name>Zn(2+)</name>
        <dbReference type="ChEBI" id="CHEBI:29105"/>
        <note>catalytic</note>
    </ligand>
</feature>
<keyword evidence="6 9" id="KW-0224">Dipeptidase</keyword>
<evidence type="ECO:0000256" key="6">
    <source>
        <dbReference type="ARBA" id="ARBA00022997"/>
    </source>
</evidence>
<keyword evidence="2 9" id="KW-0645">Protease</keyword>
<dbReference type="GO" id="GO:0008237">
    <property type="term" value="F:metallopeptidase activity"/>
    <property type="evidence" value="ECO:0007669"/>
    <property type="project" value="UniProtKB-KW"/>
</dbReference>
<keyword evidence="7 9" id="KW-0482">Metalloprotease</keyword>
<keyword evidence="13" id="KW-1185">Reference proteome</keyword>
<evidence type="ECO:0000256" key="9">
    <source>
        <dbReference type="HAMAP-Rule" id="MF_01924"/>
    </source>
</evidence>
<comment type="similarity">
    <text evidence="9 10">Belongs to the peptidase M15D family.</text>
</comment>
<dbReference type="GO" id="GO:0071555">
    <property type="term" value="P:cell wall organization"/>
    <property type="evidence" value="ECO:0007669"/>
    <property type="project" value="UniProtKB-KW"/>
</dbReference>
<dbReference type="GO" id="GO:0160237">
    <property type="term" value="F:D-Ala-D-Ala dipeptidase activity"/>
    <property type="evidence" value="ECO:0007669"/>
    <property type="project" value="UniProtKB-EC"/>
</dbReference>
<reference evidence="12 13" key="1">
    <citation type="journal article" date="2016" name="Environ. Microbiol.">
        <title>New Methyloceanibacter diversity from North Sea sediments includes methanotroph containing solely the soluble methane monooxygenase.</title>
        <authorList>
            <person name="Vekeman B."/>
            <person name="Kerckhof F.M."/>
            <person name="Cremers G."/>
            <person name="de Vos P."/>
            <person name="Vandamme P."/>
            <person name="Boon N."/>
            <person name="Op den Camp H.J."/>
            <person name="Heylen K."/>
        </authorList>
    </citation>
    <scope>NUCLEOTIDE SEQUENCE [LARGE SCALE GENOMIC DNA]</scope>
    <source>
        <strain evidence="12 13">R-67177</strain>
    </source>
</reference>